<sequence>MSCLFCNYPKEKYIVENAFAFAIYDNFPVNEGHALIIPKRHFESFFEATEEEVKGIYKLLHEVKRNIDKKYKPDGYNVGINVGEYGGQTIMHLHVHLIPRYKGDVENPRGGIRKFKKELVEYDG</sequence>
<evidence type="ECO:0000256" key="2">
    <source>
        <dbReference type="PIRSR" id="PIRSR601310-3"/>
    </source>
</evidence>
<dbReference type="SUPFAM" id="SSF54197">
    <property type="entry name" value="HIT-like"/>
    <property type="match status" value="1"/>
</dbReference>
<dbReference type="PROSITE" id="PS00892">
    <property type="entry name" value="HIT_1"/>
    <property type="match status" value="1"/>
</dbReference>
<protein>
    <submittedName>
        <fullName evidence="5">AP-4-A phosphorylase</fullName>
        <ecNumber evidence="5">2.7.7.53</ecNumber>
    </submittedName>
</protein>
<feature type="active site" description="Tele-AMP-histidine intermediate" evidence="1">
    <location>
        <position position="94"/>
    </location>
</feature>
<dbReference type="PANTHER" id="PTHR42997:SF1">
    <property type="entry name" value="AP-4-A PHOSPHORYLASE"/>
    <property type="match status" value="1"/>
</dbReference>
<gene>
    <name evidence="5" type="ORF">CLHOM_35810</name>
</gene>
<reference evidence="6" key="1">
    <citation type="submission" date="2015-08" db="EMBL/GenBank/DDBJ databases">
        <title>Genome sequence of the strict anaerobe Clostridium homopropionicum LuHBu1 (DSM 5847T).</title>
        <authorList>
            <person name="Poehlein A."/>
            <person name="Beck M."/>
            <person name="Schiel-Bengelsdorf B."/>
            <person name="Bengelsdorf F.R."/>
            <person name="Daniel R."/>
            <person name="Duerre P."/>
        </authorList>
    </citation>
    <scope>NUCLEOTIDE SEQUENCE [LARGE SCALE GENOMIC DNA]</scope>
    <source>
        <strain evidence="6">DSM 5847</strain>
    </source>
</reference>
<dbReference type="InterPro" id="IPR019808">
    <property type="entry name" value="Histidine_triad_CS"/>
</dbReference>
<dbReference type="AlphaFoldDB" id="A0A0L6Z5E9"/>
<keyword evidence="6" id="KW-1185">Reference proteome</keyword>
<dbReference type="STRING" id="36844.SAMN04488501_1355"/>
<dbReference type="Gene3D" id="3.30.428.10">
    <property type="entry name" value="HIT-like"/>
    <property type="match status" value="1"/>
</dbReference>
<proteinExistence type="predicted"/>
<dbReference type="InterPro" id="IPR036265">
    <property type="entry name" value="HIT-like_sf"/>
</dbReference>
<evidence type="ECO:0000313" key="6">
    <source>
        <dbReference type="Proteomes" id="UP000037043"/>
    </source>
</evidence>
<evidence type="ECO:0000259" key="4">
    <source>
        <dbReference type="PROSITE" id="PS51084"/>
    </source>
</evidence>
<feature type="short sequence motif" description="Histidine triad motif" evidence="2 3">
    <location>
        <begin position="92"/>
        <end position="96"/>
    </location>
</feature>
<keyword evidence="5" id="KW-0548">Nucleotidyltransferase</keyword>
<dbReference type="InterPro" id="IPR011146">
    <property type="entry name" value="HIT-like"/>
</dbReference>
<evidence type="ECO:0000256" key="3">
    <source>
        <dbReference type="PROSITE-ProRule" id="PRU00464"/>
    </source>
</evidence>
<dbReference type="EC" id="2.7.7.53" evidence="5"/>
<organism evidence="5 6">
    <name type="scientific">Clostridium homopropionicum DSM 5847</name>
    <dbReference type="NCBI Taxonomy" id="1121318"/>
    <lineage>
        <taxon>Bacteria</taxon>
        <taxon>Bacillati</taxon>
        <taxon>Bacillota</taxon>
        <taxon>Clostridia</taxon>
        <taxon>Eubacteriales</taxon>
        <taxon>Clostridiaceae</taxon>
        <taxon>Clostridium</taxon>
    </lineage>
</organism>
<dbReference type="InterPro" id="IPR052908">
    <property type="entry name" value="AP-4-A_phosphorylase"/>
</dbReference>
<dbReference type="PATRIC" id="fig|1121318.3.peg.3583"/>
<dbReference type="InterPro" id="IPR001310">
    <property type="entry name" value="Histidine_triad_HIT"/>
</dbReference>
<feature type="domain" description="HIT" evidence="4">
    <location>
        <begin position="1"/>
        <end position="107"/>
    </location>
</feature>
<keyword evidence="5" id="KW-0808">Transferase</keyword>
<evidence type="ECO:0000313" key="5">
    <source>
        <dbReference type="EMBL" id="KOA18068.1"/>
    </source>
</evidence>
<dbReference type="Pfam" id="PF01230">
    <property type="entry name" value="HIT"/>
    <property type="match status" value="1"/>
</dbReference>
<dbReference type="PANTHER" id="PTHR42997">
    <property type="entry name" value="HIT FAMILY HYDROLASE"/>
    <property type="match status" value="1"/>
</dbReference>
<name>A0A0L6Z5E9_9CLOT</name>
<dbReference type="RefSeq" id="WP_052223011.1">
    <property type="nucleotide sequence ID" value="NZ_LHUR01000048.1"/>
</dbReference>
<dbReference type="Proteomes" id="UP000037043">
    <property type="component" value="Unassembled WGS sequence"/>
</dbReference>
<dbReference type="PROSITE" id="PS51084">
    <property type="entry name" value="HIT_2"/>
    <property type="match status" value="1"/>
</dbReference>
<dbReference type="GO" id="GO:0003877">
    <property type="term" value="F:ATP:ADP adenylyltransferase activity"/>
    <property type="evidence" value="ECO:0007669"/>
    <property type="project" value="UniProtKB-EC"/>
</dbReference>
<accession>A0A0L6Z5E9</accession>
<evidence type="ECO:0000256" key="1">
    <source>
        <dbReference type="PIRSR" id="PIRSR601310-1"/>
    </source>
</evidence>
<comment type="caution">
    <text evidence="5">The sequence shown here is derived from an EMBL/GenBank/DDBJ whole genome shotgun (WGS) entry which is preliminary data.</text>
</comment>
<dbReference type="PRINTS" id="PR00332">
    <property type="entry name" value="HISTRIAD"/>
</dbReference>
<dbReference type="EMBL" id="LHUR01000048">
    <property type="protein sequence ID" value="KOA18068.1"/>
    <property type="molecule type" value="Genomic_DNA"/>
</dbReference>